<accession>A0A838BE43</accession>
<organism evidence="1 2">
    <name type="scientific">Mesorhizobium neociceri</name>
    <dbReference type="NCBI Taxonomy" id="1307853"/>
    <lineage>
        <taxon>Bacteria</taxon>
        <taxon>Pseudomonadati</taxon>
        <taxon>Pseudomonadota</taxon>
        <taxon>Alphaproteobacteria</taxon>
        <taxon>Hyphomicrobiales</taxon>
        <taxon>Phyllobacteriaceae</taxon>
        <taxon>Mesorhizobium</taxon>
    </lineage>
</organism>
<comment type="caution">
    <text evidence="1">The sequence shown here is derived from an EMBL/GenBank/DDBJ whole genome shotgun (WGS) entry which is preliminary data.</text>
</comment>
<reference evidence="1 2" key="1">
    <citation type="submission" date="2020-07" db="EMBL/GenBank/DDBJ databases">
        <title>Definition of the novel symbiovar canariense within Mesorhizobium novociceri, a new species of genus Mesorhizobium nodulating Cicer canariense in the Caldera de Taburiente National Park (La Palma, Canary Islands).</title>
        <authorList>
            <person name="Leon-Barrios M."/>
            <person name="Perez-Yepez J."/>
            <person name="Flores-Felix J.D."/>
            <person name="Ramirez-Baena M.H."/>
            <person name="Pulido-Suarez L."/>
            <person name="Igual J.M."/>
            <person name="Velazquez E."/>
            <person name="Peix A."/>
        </authorList>
    </citation>
    <scope>NUCLEOTIDE SEQUENCE [LARGE SCALE GENOMIC DNA]</scope>
    <source>
        <strain evidence="1 2">CCANP35</strain>
    </source>
</reference>
<proteinExistence type="predicted"/>
<dbReference type="AlphaFoldDB" id="A0A838BE43"/>
<dbReference type="EMBL" id="JACDTY010000017">
    <property type="protein sequence ID" value="MBA1143804.1"/>
    <property type="molecule type" value="Genomic_DNA"/>
</dbReference>
<protein>
    <submittedName>
        <fullName evidence="1">Uncharacterized protein</fullName>
    </submittedName>
</protein>
<name>A0A838BE43_9HYPH</name>
<gene>
    <name evidence="1" type="ORF">H0241_26635</name>
</gene>
<evidence type="ECO:0000313" key="2">
    <source>
        <dbReference type="Proteomes" id="UP000558284"/>
    </source>
</evidence>
<keyword evidence="2" id="KW-1185">Reference proteome</keyword>
<evidence type="ECO:0000313" key="1">
    <source>
        <dbReference type="EMBL" id="MBA1143804.1"/>
    </source>
</evidence>
<dbReference type="Proteomes" id="UP000558284">
    <property type="component" value="Unassembled WGS sequence"/>
</dbReference>
<sequence>MELVIGSPQPAEVPESQARSIKFQRQYHAWAKKISLTGFLPAGQISSSI</sequence>